<dbReference type="PANTHER" id="PTHR35529:SF1">
    <property type="entry name" value="MANGANESE EFFLUX PUMP MNTP-RELATED"/>
    <property type="match status" value="1"/>
</dbReference>
<keyword evidence="4 5" id="KW-0472">Membrane</keyword>
<gene>
    <name evidence="6" type="ORF">K1I37_17025</name>
</gene>
<keyword evidence="1" id="KW-1003">Cell membrane</keyword>
<dbReference type="InterPro" id="IPR003810">
    <property type="entry name" value="Mntp/YtaF"/>
</dbReference>
<keyword evidence="3 5" id="KW-1133">Transmembrane helix</keyword>
<accession>A0A9E7CZ73</accession>
<dbReference type="Pfam" id="PF02659">
    <property type="entry name" value="Mntp"/>
    <property type="match status" value="1"/>
</dbReference>
<reference evidence="7" key="1">
    <citation type="journal article" date="2022" name="G3 (Bethesda)">
        <title>Unveiling the complete genome sequence of Alicyclobacillus acidoterrestris DSM 3922T, a taint-producing strain.</title>
        <authorList>
            <person name="Leonardo I.C."/>
            <person name="Barreto Crespo M.T."/>
            <person name="Gaspar F.B."/>
        </authorList>
    </citation>
    <scope>NUCLEOTIDE SEQUENCE [LARGE SCALE GENOMIC DNA]</scope>
    <source>
        <strain evidence="7">DSM 3922</strain>
    </source>
</reference>
<dbReference type="RefSeq" id="WP_236613894.1">
    <property type="nucleotide sequence ID" value="NZ_AURB01000141.1"/>
</dbReference>
<sequence length="191" mass="20095">MGKWIWSREGTSLIWQLIMFGLAMGANNGLASVALGTSQLSRVQQWRTALIFAVFEAVMPVIGMVIGESIAGSIGGKARWVGIAVLVIMGIYSVFKRDGDEDEADKAVKAKGASIIFLAVALSLDNLTVGFGVGMFDAPLALAAVVFGLVSLLMTLAGLELGRYLGKRVNISADKLSGVVLLIVACVMAFV</sequence>
<dbReference type="EMBL" id="CP080467">
    <property type="protein sequence ID" value="UNO48352.1"/>
    <property type="molecule type" value="Genomic_DNA"/>
</dbReference>
<dbReference type="Proteomes" id="UP000829401">
    <property type="component" value="Chromosome"/>
</dbReference>
<evidence type="ECO:0000256" key="1">
    <source>
        <dbReference type="ARBA" id="ARBA00022475"/>
    </source>
</evidence>
<keyword evidence="7" id="KW-1185">Reference proteome</keyword>
<protein>
    <submittedName>
        <fullName evidence="6">Manganese efflux pump MntP family protein</fullName>
    </submittedName>
</protein>
<evidence type="ECO:0000256" key="4">
    <source>
        <dbReference type="ARBA" id="ARBA00023136"/>
    </source>
</evidence>
<proteinExistence type="predicted"/>
<evidence type="ECO:0000256" key="2">
    <source>
        <dbReference type="ARBA" id="ARBA00022692"/>
    </source>
</evidence>
<evidence type="ECO:0000313" key="7">
    <source>
        <dbReference type="Proteomes" id="UP000829401"/>
    </source>
</evidence>
<feature type="transmembrane region" description="Helical" evidence="5">
    <location>
        <begin position="140"/>
        <end position="159"/>
    </location>
</feature>
<feature type="transmembrane region" description="Helical" evidence="5">
    <location>
        <begin position="13"/>
        <end position="36"/>
    </location>
</feature>
<evidence type="ECO:0000313" key="6">
    <source>
        <dbReference type="EMBL" id="UNO48352.1"/>
    </source>
</evidence>
<dbReference type="AlphaFoldDB" id="A0A9E7CZ73"/>
<name>A0A9E7CZ73_ALIAG</name>
<organism evidence="6 7">
    <name type="scientific">Alicyclobacillus acidoterrestris (strain ATCC 49025 / DSM 3922 / CIP 106132 / NCIMB 13137 / GD3B)</name>
    <dbReference type="NCBI Taxonomy" id="1356854"/>
    <lineage>
        <taxon>Bacteria</taxon>
        <taxon>Bacillati</taxon>
        <taxon>Bacillota</taxon>
        <taxon>Bacilli</taxon>
        <taxon>Bacillales</taxon>
        <taxon>Alicyclobacillaceae</taxon>
        <taxon>Alicyclobacillus</taxon>
    </lineage>
</organism>
<feature type="transmembrane region" description="Helical" evidence="5">
    <location>
        <begin position="78"/>
        <end position="95"/>
    </location>
</feature>
<keyword evidence="2 5" id="KW-0812">Transmembrane</keyword>
<feature type="transmembrane region" description="Helical" evidence="5">
    <location>
        <begin position="115"/>
        <end position="134"/>
    </location>
</feature>
<evidence type="ECO:0000256" key="5">
    <source>
        <dbReference type="SAM" id="Phobius"/>
    </source>
</evidence>
<dbReference type="PANTHER" id="PTHR35529">
    <property type="entry name" value="MANGANESE EFFLUX PUMP MNTP-RELATED"/>
    <property type="match status" value="1"/>
</dbReference>
<feature type="transmembrane region" description="Helical" evidence="5">
    <location>
        <begin position="48"/>
        <end position="66"/>
    </location>
</feature>
<evidence type="ECO:0000256" key="3">
    <source>
        <dbReference type="ARBA" id="ARBA00022989"/>
    </source>
</evidence>
<dbReference type="KEGG" id="aaco:K1I37_17025"/>